<dbReference type="InterPro" id="IPR026906">
    <property type="entry name" value="LRR_5"/>
</dbReference>
<gene>
    <name evidence="1" type="ORF">TrLO_g4788</name>
</gene>
<dbReference type="InterPro" id="IPR032675">
    <property type="entry name" value="LRR_dom_sf"/>
</dbReference>
<dbReference type="Gene3D" id="3.80.10.10">
    <property type="entry name" value="Ribonuclease Inhibitor"/>
    <property type="match status" value="1"/>
</dbReference>
<evidence type="ECO:0000313" key="2">
    <source>
        <dbReference type="Proteomes" id="UP001165122"/>
    </source>
</evidence>
<dbReference type="AlphaFoldDB" id="A0A9W7ALX5"/>
<organism evidence="1 2">
    <name type="scientific">Triparma laevis f. longispina</name>
    <dbReference type="NCBI Taxonomy" id="1714387"/>
    <lineage>
        <taxon>Eukaryota</taxon>
        <taxon>Sar</taxon>
        <taxon>Stramenopiles</taxon>
        <taxon>Ochrophyta</taxon>
        <taxon>Bolidophyceae</taxon>
        <taxon>Parmales</taxon>
        <taxon>Triparmaceae</taxon>
        <taxon>Triparma</taxon>
    </lineage>
</organism>
<protein>
    <recommendedName>
        <fullName evidence="3">Leucine-rich repeat domain-containing protein</fullName>
    </recommendedName>
</protein>
<dbReference type="Proteomes" id="UP001165122">
    <property type="component" value="Unassembled WGS sequence"/>
</dbReference>
<evidence type="ECO:0008006" key="3">
    <source>
        <dbReference type="Google" id="ProtNLM"/>
    </source>
</evidence>
<comment type="caution">
    <text evidence="1">The sequence shown here is derived from an EMBL/GenBank/DDBJ whole genome shotgun (WGS) entry which is preliminary data.</text>
</comment>
<dbReference type="SUPFAM" id="SSF52058">
    <property type="entry name" value="L domain-like"/>
    <property type="match status" value="1"/>
</dbReference>
<name>A0A9W7ALX5_9STRA</name>
<dbReference type="EMBL" id="BRXW01000690">
    <property type="protein sequence ID" value="GMH74114.1"/>
    <property type="molecule type" value="Genomic_DNA"/>
</dbReference>
<dbReference type="OrthoDB" id="415426at2759"/>
<evidence type="ECO:0000313" key="1">
    <source>
        <dbReference type="EMBL" id="GMH74114.1"/>
    </source>
</evidence>
<dbReference type="Pfam" id="PF13306">
    <property type="entry name" value="LRR_5"/>
    <property type="match status" value="1"/>
</dbReference>
<keyword evidence="2" id="KW-1185">Reference proteome</keyword>
<proteinExistence type="predicted"/>
<reference evidence="2" key="1">
    <citation type="journal article" date="2023" name="Commun. Biol.">
        <title>Genome analysis of Parmales, the sister group of diatoms, reveals the evolutionary specialization of diatoms from phago-mixotrophs to photoautotrophs.</title>
        <authorList>
            <person name="Ban H."/>
            <person name="Sato S."/>
            <person name="Yoshikawa S."/>
            <person name="Yamada K."/>
            <person name="Nakamura Y."/>
            <person name="Ichinomiya M."/>
            <person name="Sato N."/>
            <person name="Blanc-Mathieu R."/>
            <person name="Endo H."/>
            <person name="Kuwata A."/>
            <person name="Ogata H."/>
        </authorList>
    </citation>
    <scope>NUCLEOTIDE SEQUENCE [LARGE SCALE GENOMIC DNA]</scope>
    <source>
        <strain evidence="2">NIES 3700</strain>
    </source>
</reference>
<sequence length="74" mass="8145">MNAFSGCNSLENVHTNLQELGQNAFSSCSELKSMTIPDSLQTLGFMVFWRCSKLVPSNIDDLATNAVVAYLRSQ</sequence>
<accession>A0A9W7ALX5</accession>